<dbReference type="EMBL" id="JACTNZ010000010">
    <property type="protein sequence ID" value="KAG5529639.1"/>
    <property type="molecule type" value="Genomic_DNA"/>
</dbReference>
<reference evidence="2 3" key="1">
    <citation type="submission" date="2020-08" db="EMBL/GenBank/DDBJ databases">
        <title>Plant Genome Project.</title>
        <authorList>
            <person name="Zhang R.-G."/>
        </authorList>
    </citation>
    <scope>NUCLEOTIDE SEQUENCE</scope>
    <source>
        <strain evidence="2">WSP0</strain>
        <tissue evidence="2">Leaf</tissue>
    </source>
</reference>
<name>A0AAV6ISQ1_9ERIC</name>
<proteinExistence type="predicted"/>
<dbReference type="EMBL" id="JACTNZ010000013">
    <property type="protein sequence ID" value="KAG5516148.1"/>
    <property type="molecule type" value="Genomic_DNA"/>
</dbReference>
<protein>
    <submittedName>
        <fullName evidence="2">Uncharacterized protein</fullName>
    </submittedName>
</protein>
<keyword evidence="3" id="KW-1185">Reference proteome</keyword>
<accession>A0AAV6ISQ1</accession>
<evidence type="ECO:0000313" key="2">
    <source>
        <dbReference type="EMBL" id="KAG5529639.1"/>
    </source>
</evidence>
<dbReference type="Proteomes" id="UP000823749">
    <property type="component" value="Chromosome 13"/>
</dbReference>
<comment type="caution">
    <text evidence="2">The sequence shown here is derived from an EMBL/GenBank/DDBJ whole genome shotgun (WGS) entry which is preliminary data.</text>
</comment>
<organism evidence="2 3">
    <name type="scientific">Rhododendron griersonianum</name>
    <dbReference type="NCBI Taxonomy" id="479676"/>
    <lineage>
        <taxon>Eukaryota</taxon>
        <taxon>Viridiplantae</taxon>
        <taxon>Streptophyta</taxon>
        <taxon>Embryophyta</taxon>
        <taxon>Tracheophyta</taxon>
        <taxon>Spermatophyta</taxon>
        <taxon>Magnoliopsida</taxon>
        <taxon>eudicotyledons</taxon>
        <taxon>Gunneridae</taxon>
        <taxon>Pentapetalae</taxon>
        <taxon>asterids</taxon>
        <taxon>Ericales</taxon>
        <taxon>Ericaceae</taxon>
        <taxon>Ericoideae</taxon>
        <taxon>Rhodoreae</taxon>
        <taxon>Rhododendron</taxon>
    </lineage>
</organism>
<evidence type="ECO:0000313" key="1">
    <source>
        <dbReference type="EMBL" id="KAG5516148.1"/>
    </source>
</evidence>
<dbReference type="AlphaFoldDB" id="A0AAV6ISQ1"/>
<evidence type="ECO:0000313" key="3">
    <source>
        <dbReference type="Proteomes" id="UP000823749"/>
    </source>
</evidence>
<gene>
    <name evidence="2" type="ORF">RHGRI_030125</name>
    <name evidence="1" type="ORF">RHGRI_037007</name>
</gene>
<dbReference type="Proteomes" id="UP000823749">
    <property type="component" value="Chromosome 10"/>
</dbReference>
<sequence>MIAVVHYSDCDIEASGGEIAAEDAQGLGCGGGHVVVDVVVRWLFVGSFAIAGD</sequence>